<accession>A0A2G2VJL4</accession>
<name>A0A2G2VJL4_CAPBA</name>
<feature type="region of interest" description="Disordered" evidence="1">
    <location>
        <begin position="1"/>
        <end position="21"/>
    </location>
</feature>
<reference evidence="3 4" key="1">
    <citation type="journal article" date="2017" name="Genome Biol.">
        <title>New reference genome sequences of hot pepper reveal the massive evolution of plant disease-resistance genes by retroduplication.</title>
        <authorList>
            <person name="Kim S."/>
            <person name="Park J."/>
            <person name="Yeom S.I."/>
            <person name="Kim Y.M."/>
            <person name="Seo E."/>
            <person name="Kim K.T."/>
            <person name="Kim M.S."/>
            <person name="Lee J.M."/>
            <person name="Cheong K."/>
            <person name="Shin H.S."/>
            <person name="Kim S.B."/>
            <person name="Han K."/>
            <person name="Lee J."/>
            <person name="Park M."/>
            <person name="Lee H.A."/>
            <person name="Lee H.Y."/>
            <person name="Lee Y."/>
            <person name="Oh S."/>
            <person name="Lee J.H."/>
            <person name="Choi E."/>
            <person name="Choi E."/>
            <person name="Lee S.E."/>
            <person name="Jeon J."/>
            <person name="Kim H."/>
            <person name="Choi G."/>
            <person name="Song H."/>
            <person name="Lee J."/>
            <person name="Lee S.C."/>
            <person name="Kwon J.K."/>
            <person name="Lee H.Y."/>
            <person name="Koo N."/>
            <person name="Hong Y."/>
            <person name="Kim R.W."/>
            <person name="Kang W.H."/>
            <person name="Huh J.H."/>
            <person name="Kang B.C."/>
            <person name="Yang T.J."/>
            <person name="Lee Y.H."/>
            <person name="Bennetzen J.L."/>
            <person name="Choi D."/>
        </authorList>
    </citation>
    <scope>NUCLEOTIDE SEQUENCE [LARGE SCALE GENOMIC DNA]</scope>
    <source>
        <strain evidence="4">cv. PBC81</strain>
    </source>
</reference>
<dbReference type="InterPro" id="IPR016135">
    <property type="entry name" value="UBQ-conjugating_enzyme/RWD"/>
</dbReference>
<proteinExistence type="predicted"/>
<dbReference type="AlphaFoldDB" id="A0A2G2VJL4"/>
<dbReference type="PROSITE" id="PS50127">
    <property type="entry name" value="UBC_2"/>
    <property type="match status" value="1"/>
</dbReference>
<sequence length="154" mass="17733">MFRSQRSSSKTKRRGFVATPLKTGSDPSSVNLMEWSCYIPGKAGTDWEGASYPITIHFSEDYPDKPPTCKFPEGFFHPNVYPSGMISIDILDEDREWDPDLTIEEILSSIQDFLDNPNPYDPTQDAYYIFSRDQDAYNKRVRQQVEYYASLPPP</sequence>
<dbReference type="STRING" id="33114.A0A2G2VJL4"/>
<dbReference type="InterPro" id="IPR050113">
    <property type="entry name" value="Ub_conjugating_enzyme"/>
</dbReference>
<evidence type="ECO:0000256" key="1">
    <source>
        <dbReference type="SAM" id="MobiDB-lite"/>
    </source>
</evidence>
<dbReference type="CDD" id="cd23798">
    <property type="entry name" value="UBCc_UBE2I"/>
    <property type="match status" value="1"/>
</dbReference>
<dbReference type="OrthoDB" id="6600758at2759"/>
<dbReference type="Gene3D" id="3.10.110.10">
    <property type="entry name" value="Ubiquitin Conjugating Enzyme"/>
    <property type="match status" value="1"/>
</dbReference>
<dbReference type="SMART" id="SM00212">
    <property type="entry name" value="UBCc"/>
    <property type="match status" value="1"/>
</dbReference>
<evidence type="ECO:0000313" key="3">
    <source>
        <dbReference type="EMBL" id="PHT33160.1"/>
    </source>
</evidence>
<dbReference type="InterPro" id="IPR000608">
    <property type="entry name" value="UBC"/>
</dbReference>
<organism evidence="3 4">
    <name type="scientific">Capsicum baccatum</name>
    <name type="common">Peruvian pepper</name>
    <dbReference type="NCBI Taxonomy" id="33114"/>
    <lineage>
        <taxon>Eukaryota</taxon>
        <taxon>Viridiplantae</taxon>
        <taxon>Streptophyta</taxon>
        <taxon>Embryophyta</taxon>
        <taxon>Tracheophyta</taxon>
        <taxon>Spermatophyta</taxon>
        <taxon>Magnoliopsida</taxon>
        <taxon>eudicotyledons</taxon>
        <taxon>Gunneridae</taxon>
        <taxon>Pentapetalae</taxon>
        <taxon>asterids</taxon>
        <taxon>lamiids</taxon>
        <taxon>Solanales</taxon>
        <taxon>Solanaceae</taxon>
        <taxon>Solanoideae</taxon>
        <taxon>Capsiceae</taxon>
        <taxon>Capsicum</taxon>
    </lineage>
</organism>
<keyword evidence="4" id="KW-1185">Reference proteome</keyword>
<evidence type="ECO:0000259" key="2">
    <source>
        <dbReference type="PROSITE" id="PS50127"/>
    </source>
</evidence>
<evidence type="ECO:0000313" key="4">
    <source>
        <dbReference type="Proteomes" id="UP000224567"/>
    </source>
</evidence>
<protein>
    <submittedName>
        <fullName evidence="3">SUMO-conjugating enzyme SCE1</fullName>
    </submittedName>
</protein>
<comment type="caution">
    <text evidence="3">The sequence shown here is derived from an EMBL/GenBank/DDBJ whole genome shotgun (WGS) entry which is preliminary data.</text>
</comment>
<feature type="domain" description="UBC core" evidence="2">
    <location>
        <begin position="1"/>
        <end position="150"/>
    </location>
</feature>
<dbReference type="SUPFAM" id="SSF54495">
    <property type="entry name" value="UBC-like"/>
    <property type="match status" value="1"/>
</dbReference>
<dbReference type="Proteomes" id="UP000224567">
    <property type="component" value="Unassembled WGS sequence"/>
</dbReference>
<dbReference type="PANTHER" id="PTHR24067">
    <property type="entry name" value="UBIQUITIN-CONJUGATING ENZYME E2"/>
    <property type="match status" value="1"/>
</dbReference>
<dbReference type="EMBL" id="MLFT02000012">
    <property type="protein sequence ID" value="PHT33160.1"/>
    <property type="molecule type" value="Genomic_DNA"/>
</dbReference>
<gene>
    <name evidence="3" type="ORF">CQW23_29497</name>
</gene>
<dbReference type="Pfam" id="PF00179">
    <property type="entry name" value="UQ_con"/>
    <property type="match status" value="1"/>
</dbReference>
<reference evidence="4" key="2">
    <citation type="journal article" date="2017" name="J. Anim. Genet.">
        <title>Multiple reference genome sequences of hot pepper reveal the massive evolution of plant disease resistance genes by retroduplication.</title>
        <authorList>
            <person name="Kim S."/>
            <person name="Park J."/>
            <person name="Yeom S.-I."/>
            <person name="Kim Y.-M."/>
            <person name="Seo E."/>
            <person name="Kim K.-T."/>
            <person name="Kim M.-S."/>
            <person name="Lee J.M."/>
            <person name="Cheong K."/>
            <person name="Shin H.-S."/>
            <person name="Kim S.-B."/>
            <person name="Han K."/>
            <person name="Lee J."/>
            <person name="Park M."/>
            <person name="Lee H.-A."/>
            <person name="Lee H.-Y."/>
            <person name="Lee Y."/>
            <person name="Oh S."/>
            <person name="Lee J.H."/>
            <person name="Choi E."/>
            <person name="Choi E."/>
            <person name="Lee S.E."/>
            <person name="Jeon J."/>
            <person name="Kim H."/>
            <person name="Choi G."/>
            <person name="Song H."/>
            <person name="Lee J."/>
            <person name="Lee S.-C."/>
            <person name="Kwon J.-K."/>
            <person name="Lee H.-Y."/>
            <person name="Koo N."/>
            <person name="Hong Y."/>
            <person name="Kim R.W."/>
            <person name="Kang W.-H."/>
            <person name="Huh J.H."/>
            <person name="Kang B.-C."/>
            <person name="Yang T.-J."/>
            <person name="Lee Y.-H."/>
            <person name="Bennetzen J.L."/>
            <person name="Choi D."/>
        </authorList>
    </citation>
    <scope>NUCLEOTIDE SEQUENCE [LARGE SCALE GENOMIC DNA]</scope>
    <source>
        <strain evidence="4">cv. PBC81</strain>
    </source>
</reference>